<dbReference type="Pfam" id="PF00722">
    <property type="entry name" value="Glyco_hydro_16"/>
    <property type="match status" value="1"/>
</dbReference>
<dbReference type="InterPro" id="IPR050546">
    <property type="entry name" value="Glycosyl_Hydrlase_16"/>
</dbReference>
<feature type="domain" description="GH16" evidence="2">
    <location>
        <begin position="23"/>
        <end position="252"/>
    </location>
</feature>
<evidence type="ECO:0000256" key="1">
    <source>
        <dbReference type="ARBA" id="ARBA00006865"/>
    </source>
</evidence>
<dbReference type="RefSeq" id="WP_232681466.1">
    <property type="nucleotide sequence ID" value="NZ_CP150845.1"/>
</dbReference>
<comment type="similarity">
    <text evidence="1">Belongs to the glycosyl hydrolase 16 family.</text>
</comment>
<name>A0ABZ2U9E4_9FLAO</name>
<dbReference type="PANTHER" id="PTHR10963:SF55">
    <property type="entry name" value="GLYCOSIDE HYDROLASE FAMILY 16 PROTEIN"/>
    <property type="match status" value="1"/>
</dbReference>
<accession>A0ABZ2U9E4</accession>
<dbReference type="EMBL" id="CP150845">
    <property type="protein sequence ID" value="WYZ17964.1"/>
    <property type="molecule type" value="Genomic_DNA"/>
</dbReference>
<dbReference type="CDD" id="cd08023">
    <property type="entry name" value="GH16_laminarinase_like"/>
    <property type="match status" value="1"/>
</dbReference>
<dbReference type="InterPro" id="IPR013320">
    <property type="entry name" value="ConA-like_dom_sf"/>
</dbReference>
<dbReference type="GO" id="GO:0016787">
    <property type="term" value="F:hydrolase activity"/>
    <property type="evidence" value="ECO:0007669"/>
    <property type="project" value="UniProtKB-KW"/>
</dbReference>
<reference evidence="3 4" key="1">
    <citation type="submission" date="2024-03" db="EMBL/GenBank/DDBJ databases">
        <title>Flavobacterium soyae.</title>
        <authorList>
            <person name="Zheng W."/>
        </authorList>
    </citation>
    <scope>NUCLEOTIDE SEQUENCE [LARGE SCALE GENOMIC DNA]</scope>
    <source>
        <strain evidence="3 4">55</strain>
    </source>
</reference>
<keyword evidence="3" id="KW-0378">Hydrolase</keyword>
<gene>
    <name evidence="3" type="ORF">AABD74_12425</name>
</gene>
<sequence length="252" mass="29337">MNKIVLLLLICSISYAQETKRKLVWEENFNTKKLNEKAWNFELGDGCPNLCGYGNNERQIYTKTNHKFKDGNLVIEARKEGNKYTSTKITTKGKKEFKYGRIEARAKLPVGHGLWPAFWMLGANIDEVKWPKTGEIDILEYIGRDPHMVYTTLHTQDSHGNTINTKRTEFPNIEEGYHIYAIEWNKDKIEFFVDSALVYTFNPEVKDEDTWPFDKPFYIIINLAIGGNFGGPEVDDTILPQKFYVDYVRVYQ</sequence>
<dbReference type="Gene3D" id="2.60.120.200">
    <property type="match status" value="1"/>
</dbReference>
<dbReference type="PANTHER" id="PTHR10963">
    <property type="entry name" value="GLYCOSYL HYDROLASE-RELATED"/>
    <property type="match status" value="1"/>
</dbReference>
<evidence type="ECO:0000259" key="2">
    <source>
        <dbReference type="PROSITE" id="PS51762"/>
    </source>
</evidence>
<organism evidence="3 4">
    <name type="scientific">Flavobacterium soyae</name>
    <dbReference type="NCBI Taxonomy" id="2903098"/>
    <lineage>
        <taxon>Bacteria</taxon>
        <taxon>Pseudomonadati</taxon>
        <taxon>Bacteroidota</taxon>
        <taxon>Flavobacteriia</taxon>
        <taxon>Flavobacteriales</taxon>
        <taxon>Flavobacteriaceae</taxon>
        <taxon>Flavobacterium</taxon>
    </lineage>
</organism>
<proteinExistence type="inferred from homology"/>
<dbReference type="SUPFAM" id="SSF49899">
    <property type="entry name" value="Concanavalin A-like lectins/glucanases"/>
    <property type="match status" value="1"/>
</dbReference>
<evidence type="ECO:0000313" key="4">
    <source>
        <dbReference type="Proteomes" id="UP001623852"/>
    </source>
</evidence>
<dbReference type="Proteomes" id="UP001623852">
    <property type="component" value="Chromosome"/>
</dbReference>
<dbReference type="PROSITE" id="PS51762">
    <property type="entry name" value="GH16_2"/>
    <property type="match status" value="1"/>
</dbReference>
<dbReference type="InterPro" id="IPR000757">
    <property type="entry name" value="Beta-glucanase-like"/>
</dbReference>
<evidence type="ECO:0000313" key="3">
    <source>
        <dbReference type="EMBL" id="WYZ17964.1"/>
    </source>
</evidence>
<protein>
    <submittedName>
        <fullName evidence="3">Glycoside hydrolase family 16 protein</fullName>
    </submittedName>
</protein>
<keyword evidence="4" id="KW-1185">Reference proteome</keyword>